<dbReference type="GO" id="GO:0030313">
    <property type="term" value="C:cell envelope"/>
    <property type="evidence" value="ECO:0007669"/>
    <property type="project" value="UniProtKB-SubCell"/>
</dbReference>
<feature type="domain" description="Periplasmic binding protein" evidence="5">
    <location>
        <begin position="79"/>
        <end position="334"/>
    </location>
</feature>
<dbReference type="GO" id="GO:0030246">
    <property type="term" value="F:carbohydrate binding"/>
    <property type="evidence" value="ECO:0007669"/>
    <property type="project" value="UniProtKB-ARBA"/>
</dbReference>
<keyword evidence="3 4" id="KW-0732">Signal</keyword>
<dbReference type="Pfam" id="PF13407">
    <property type="entry name" value="Peripla_BP_4"/>
    <property type="match status" value="1"/>
</dbReference>
<evidence type="ECO:0000313" key="7">
    <source>
        <dbReference type="Proteomes" id="UP001139354"/>
    </source>
</evidence>
<dbReference type="AlphaFoldDB" id="A0A9X1LSX7"/>
<evidence type="ECO:0000256" key="2">
    <source>
        <dbReference type="ARBA" id="ARBA00007639"/>
    </source>
</evidence>
<evidence type="ECO:0000256" key="4">
    <source>
        <dbReference type="SAM" id="SignalP"/>
    </source>
</evidence>
<organism evidence="6 7">
    <name type="scientific">Microbacterium allomyrinae</name>
    <dbReference type="NCBI Taxonomy" id="2830666"/>
    <lineage>
        <taxon>Bacteria</taxon>
        <taxon>Bacillati</taxon>
        <taxon>Actinomycetota</taxon>
        <taxon>Actinomycetes</taxon>
        <taxon>Micrococcales</taxon>
        <taxon>Microbacteriaceae</taxon>
        <taxon>Microbacterium</taxon>
    </lineage>
</organism>
<comment type="caution">
    <text evidence="6">The sequence shown here is derived from an EMBL/GenBank/DDBJ whole genome shotgun (WGS) entry which is preliminary data.</text>
</comment>
<evidence type="ECO:0000256" key="1">
    <source>
        <dbReference type="ARBA" id="ARBA00004196"/>
    </source>
</evidence>
<feature type="chain" id="PRO_5040749082" evidence="4">
    <location>
        <begin position="22"/>
        <end position="385"/>
    </location>
</feature>
<dbReference type="Gene3D" id="3.40.50.2300">
    <property type="match status" value="2"/>
</dbReference>
<gene>
    <name evidence="6" type="ORF">KEC57_03440</name>
</gene>
<feature type="signal peptide" evidence="4">
    <location>
        <begin position="1"/>
        <end position="21"/>
    </location>
</feature>
<dbReference type="RefSeq" id="WP_229383116.1">
    <property type="nucleotide sequence ID" value="NZ_JAGTTN010000001.1"/>
</dbReference>
<dbReference type="PANTHER" id="PTHR46847:SF1">
    <property type="entry name" value="D-ALLOSE-BINDING PERIPLASMIC PROTEIN-RELATED"/>
    <property type="match status" value="1"/>
</dbReference>
<dbReference type="PROSITE" id="PS51257">
    <property type="entry name" value="PROKAR_LIPOPROTEIN"/>
    <property type="match status" value="1"/>
</dbReference>
<name>A0A9X1LSX7_9MICO</name>
<dbReference type="Proteomes" id="UP001139354">
    <property type="component" value="Unassembled WGS sequence"/>
</dbReference>
<evidence type="ECO:0000313" key="6">
    <source>
        <dbReference type="EMBL" id="MCC2031232.1"/>
    </source>
</evidence>
<dbReference type="PANTHER" id="PTHR46847">
    <property type="entry name" value="D-ALLOSE-BINDING PERIPLASMIC PROTEIN-RELATED"/>
    <property type="match status" value="1"/>
</dbReference>
<dbReference type="InterPro" id="IPR025997">
    <property type="entry name" value="SBP_2_dom"/>
</dbReference>
<accession>A0A9X1LSX7</accession>
<proteinExistence type="inferred from homology"/>
<dbReference type="EMBL" id="JAGTTN010000001">
    <property type="protein sequence ID" value="MCC2031232.1"/>
    <property type="molecule type" value="Genomic_DNA"/>
</dbReference>
<reference evidence="6" key="1">
    <citation type="submission" date="2021-04" db="EMBL/GenBank/DDBJ databases">
        <title>Microbacterium tenobrionis sp. nov. and Microbacterium allomyrinae sp. nov., isolated from larvae of Tenobrio molitor and Allomyrina dichotoma, respectively.</title>
        <authorList>
            <person name="Lee S.D."/>
        </authorList>
    </citation>
    <scope>NUCLEOTIDE SEQUENCE</scope>
    <source>
        <strain evidence="6">BWT-G7</strain>
    </source>
</reference>
<sequence>MKKNLRALGVVIAALSMIALAGCSSDPGTSTETMDAADLSPEAQAALQVVTAASESVDEFTAPGPAVDASALAGETVYYIPMALQIPLLNNLGTALTSALENVGATVQVCDAKLNPADAASCISQAIDADAAAVITGGIPKEFATTSFDQLLAAGIPWVLSATTTSGDGDPSQVAYVSADNVLLQSWSTNWVIADSNAAANVLVIKLTDSEATTAWADYGILATYEQGCADCTVQVVETNSGQLDKLPSLISSALIANPDITYIQAEFDQFLPSVSQGIQSAARDDITVVSVDGQLSTLQEIAAGGDVKAVAAYNQDAAAWYTADAVVRLTSGAEAVGDLSFPFRRIFTTENVGNLTLTADAQASGEWFGDADYRAGFLELWGVN</sequence>
<protein>
    <submittedName>
        <fullName evidence="6">Sugar ABC transporter substrate-binding protein</fullName>
    </submittedName>
</protein>
<evidence type="ECO:0000256" key="3">
    <source>
        <dbReference type="ARBA" id="ARBA00022729"/>
    </source>
</evidence>
<evidence type="ECO:0000259" key="5">
    <source>
        <dbReference type="Pfam" id="PF13407"/>
    </source>
</evidence>
<dbReference type="InterPro" id="IPR028082">
    <property type="entry name" value="Peripla_BP_I"/>
</dbReference>
<dbReference type="SUPFAM" id="SSF53822">
    <property type="entry name" value="Periplasmic binding protein-like I"/>
    <property type="match status" value="1"/>
</dbReference>
<comment type="subcellular location">
    <subcellularLocation>
        <location evidence="1">Cell envelope</location>
    </subcellularLocation>
</comment>
<comment type="similarity">
    <text evidence="2">Belongs to the bacterial solute-binding protein 2 family.</text>
</comment>
<keyword evidence="7" id="KW-1185">Reference proteome</keyword>